<evidence type="ECO:0000256" key="1">
    <source>
        <dbReference type="ARBA" id="ARBA00022962"/>
    </source>
</evidence>
<dbReference type="AlphaFoldDB" id="T0BEE9"/>
<accession>A0A9E6ZJT8</accession>
<reference evidence="3" key="1">
    <citation type="journal article" date="2022" name="G3 (Bethesda)">
        <title>Unveiling the complete genome sequence of Alicyclobacillus acidoterrestris DSM 3922T, a taint-producing strain.</title>
        <authorList>
            <person name="Leonardo I.C."/>
            <person name="Barreto Crespo M.T."/>
            <person name="Gaspar F.B."/>
        </authorList>
    </citation>
    <scope>NUCLEOTIDE SEQUENCE [LARGE SCALE GENOMIC DNA]</scope>
    <source>
        <strain evidence="3">DSM 3922</strain>
    </source>
</reference>
<sequence>MLLVIDNFDSFTYNLVQYCAELGCEVTVRRNDTSLHELQQLSPSAVLVSPGPCSPLEAGISIEAIQYFSGRVPVLGVCLGHQSLAVAFGGRVTQAKTPIHGKTSMIHHNGDALFHDVPSPFRATRYHSLIVDASTLPDTFTVTANVGDIIMAMRHEPTGALGVQFHPESILTDCGKQMLENFLRTAA</sequence>
<dbReference type="FunFam" id="3.40.50.880:FF:000003">
    <property type="entry name" value="Anthranilate synthase component II"/>
    <property type="match status" value="1"/>
</dbReference>
<proteinExistence type="predicted"/>
<dbReference type="InterPro" id="IPR029062">
    <property type="entry name" value="Class_I_gatase-like"/>
</dbReference>
<dbReference type="EMBL" id="CP080467">
    <property type="protein sequence ID" value="UNO50518.1"/>
    <property type="molecule type" value="Genomic_DNA"/>
</dbReference>
<dbReference type="NCBIfam" id="TIGR00566">
    <property type="entry name" value="trpG_papA"/>
    <property type="match status" value="1"/>
</dbReference>
<dbReference type="eggNOG" id="COG0512">
    <property type="taxonomic scope" value="Bacteria"/>
</dbReference>
<dbReference type="InterPro" id="IPR006221">
    <property type="entry name" value="TrpG/PapA_dom"/>
</dbReference>
<dbReference type="KEGG" id="aaco:K1I37_08740"/>
<dbReference type="PRINTS" id="PR00097">
    <property type="entry name" value="ANTSNTHASEII"/>
</dbReference>
<dbReference type="SUPFAM" id="SSF52317">
    <property type="entry name" value="Class I glutamine amidotransferase-like"/>
    <property type="match status" value="1"/>
</dbReference>
<dbReference type="InterPro" id="IPR017926">
    <property type="entry name" value="GATASE"/>
</dbReference>
<dbReference type="Gene3D" id="3.40.50.880">
    <property type="match status" value="1"/>
</dbReference>
<dbReference type="OrthoDB" id="9804328at2"/>
<dbReference type="PRINTS" id="PR00096">
    <property type="entry name" value="GATASE"/>
</dbReference>
<keyword evidence="1" id="KW-0315">Glutamine amidotransferase</keyword>
<name>T0BEE9_ALIAG</name>
<dbReference type="InterPro" id="IPR050472">
    <property type="entry name" value="Anth_synth/Amidotransfase"/>
</dbReference>
<dbReference type="GO" id="GO:0000162">
    <property type="term" value="P:L-tryptophan biosynthetic process"/>
    <property type="evidence" value="ECO:0007669"/>
    <property type="project" value="TreeGrafter"/>
</dbReference>
<keyword evidence="3" id="KW-1185">Reference proteome</keyword>
<dbReference type="GO" id="GO:0004049">
    <property type="term" value="F:anthranilate synthase activity"/>
    <property type="evidence" value="ECO:0007669"/>
    <property type="project" value="TreeGrafter"/>
</dbReference>
<dbReference type="PANTHER" id="PTHR43418">
    <property type="entry name" value="MULTIFUNCTIONAL TRYPTOPHAN BIOSYNTHESIS PROTEIN-RELATED"/>
    <property type="match status" value="1"/>
</dbReference>
<protein>
    <submittedName>
        <fullName evidence="2">Aminodeoxychorismate/anthranilate synthase component II</fullName>
    </submittedName>
</protein>
<dbReference type="CDD" id="cd01743">
    <property type="entry name" value="GATase1_Anthranilate_Synthase"/>
    <property type="match status" value="1"/>
</dbReference>
<dbReference type="Proteomes" id="UP000829401">
    <property type="component" value="Chromosome"/>
</dbReference>
<accession>T0BEE9</accession>
<dbReference type="PANTHER" id="PTHR43418:SF4">
    <property type="entry name" value="MULTIFUNCTIONAL TRYPTOPHAN BIOSYNTHESIS PROTEIN"/>
    <property type="match status" value="1"/>
</dbReference>
<evidence type="ECO:0000313" key="2">
    <source>
        <dbReference type="EMBL" id="UNO50518.1"/>
    </source>
</evidence>
<gene>
    <name evidence="2" type="ORF">K1I37_08740</name>
</gene>
<evidence type="ECO:0000313" key="3">
    <source>
        <dbReference type="Proteomes" id="UP000829401"/>
    </source>
</evidence>
<dbReference type="PRINTS" id="PR00099">
    <property type="entry name" value="CPSGATASE"/>
</dbReference>
<organism evidence="2 3">
    <name type="scientific">Alicyclobacillus acidoterrestris (strain ATCC 49025 / DSM 3922 / CIP 106132 / NCIMB 13137 / GD3B)</name>
    <dbReference type="NCBI Taxonomy" id="1356854"/>
    <lineage>
        <taxon>Bacteria</taxon>
        <taxon>Bacillati</taxon>
        <taxon>Bacillota</taxon>
        <taxon>Bacilli</taxon>
        <taxon>Bacillales</taxon>
        <taxon>Alicyclobacillaceae</taxon>
        <taxon>Alicyclobacillus</taxon>
    </lineage>
</organism>
<dbReference type="STRING" id="1356854.N007_15295"/>
<dbReference type="RefSeq" id="WP_021298229.1">
    <property type="nucleotide sequence ID" value="NZ_AURB01000179.1"/>
</dbReference>
<dbReference type="PROSITE" id="PS51273">
    <property type="entry name" value="GATASE_TYPE_1"/>
    <property type="match status" value="1"/>
</dbReference>
<dbReference type="Pfam" id="PF00117">
    <property type="entry name" value="GATase"/>
    <property type="match status" value="1"/>
</dbReference>
<dbReference type="GO" id="GO:0005829">
    <property type="term" value="C:cytosol"/>
    <property type="evidence" value="ECO:0007669"/>
    <property type="project" value="TreeGrafter"/>
</dbReference>